<dbReference type="RefSeq" id="WP_095657806.1">
    <property type="nucleotide sequence ID" value="NZ_CP016776.1"/>
</dbReference>
<dbReference type="Gene3D" id="3.20.20.190">
    <property type="entry name" value="Phosphatidylinositol (PI) phosphodiesterase"/>
    <property type="match status" value="1"/>
</dbReference>
<evidence type="ECO:0000259" key="1">
    <source>
        <dbReference type="PROSITE" id="PS51704"/>
    </source>
</evidence>
<proteinExistence type="predicted"/>
<dbReference type="AlphaFoldDB" id="A0A249KRC4"/>
<dbReference type="Proteomes" id="UP000217186">
    <property type="component" value="Chromosome"/>
</dbReference>
<dbReference type="OrthoDB" id="9758957at2"/>
<dbReference type="InterPro" id="IPR017946">
    <property type="entry name" value="PLC-like_Pdiesterase_TIM-brl"/>
</dbReference>
<sequence length="225" mass="25840">MKIYAHRGASIDFPEMTMDAYKAAVDQGADGMECDVRLTKDNQMLLWHDADMKRTAGYAGRIAEMTYPQIKQHYPQAMLLEELLELARDNDMELAIETKHPVPQGSLVEKKVLELLEQEELETDIVLMSFSWLAIENIRKINPQQKTVALLEDKFNFLMQRFTSAPILGPSVEYLRSNPEMTHAIKPLYVWTVDDADDMRFCLENGVEVLITNNPSYARKVLGYH</sequence>
<dbReference type="PANTHER" id="PTHR46211:SF13">
    <property type="entry name" value="GLYCEROPHOSPHODIESTER PHOSPHODIESTERASE 1-RELATED"/>
    <property type="match status" value="1"/>
</dbReference>
<accession>A0A249KRC4</accession>
<dbReference type="PROSITE" id="PS51704">
    <property type="entry name" value="GP_PDE"/>
    <property type="match status" value="1"/>
</dbReference>
<dbReference type="PANTHER" id="PTHR46211">
    <property type="entry name" value="GLYCEROPHOSPHORYL DIESTER PHOSPHODIESTERASE"/>
    <property type="match status" value="1"/>
</dbReference>
<evidence type="ECO:0000313" key="3">
    <source>
        <dbReference type="Proteomes" id="UP000217186"/>
    </source>
</evidence>
<dbReference type="InterPro" id="IPR030395">
    <property type="entry name" value="GP_PDE_dom"/>
</dbReference>
<evidence type="ECO:0000313" key="2">
    <source>
        <dbReference type="EMBL" id="ASY19326.1"/>
    </source>
</evidence>
<keyword evidence="3" id="KW-1185">Reference proteome</keyword>
<dbReference type="KEGG" id="pvn:A7sIIA15_00075"/>
<dbReference type="SUPFAM" id="SSF51695">
    <property type="entry name" value="PLC-like phosphodiesterases"/>
    <property type="match status" value="1"/>
</dbReference>
<reference evidence="2 3" key="1">
    <citation type="submission" date="2016-07" db="EMBL/GenBank/DDBJ databases">
        <title>High microdiversification within the ubiquitous acI lineage of Actinobacteria.</title>
        <authorList>
            <person name="Neuenschwander S.M."/>
            <person name="Salcher M."/>
            <person name="Ghai R."/>
            <person name="Pernthaler J."/>
        </authorList>
    </citation>
    <scope>NUCLEOTIDE SEQUENCE [LARGE SCALE GENOMIC DNA]</scope>
    <source>
        <strain evidence="2">MMS-IIA-15</strain>
    </source>
</reference>
<organism evidence="2 3">
    <name type="scientific">Candidatus Planktophila vernalis</name>
    <dbReference type="NCBI Taxonomy" id="1884907"/>
    <lineage>
        <taxon>Bacteria</taxon>
        <taxon>Bacillati</taxon>
        <taxon>Actinomycetota</taxon>
        <taxon>Actinomycetes</taxon>
        <taxon>Candidatus Nanopelagicales</taxon>
        <taxon>Candidatus Nanopelagicaceae</taxon>
        <taxon>Candidatus Planktophila</taxon>
    </lineage>
</organism>
<dbReference type="Pfam" id="PF03009">
    <property type="entry name" value="GDPD"/>
    <property type="match status" value="1"/>
</dbReference>
<gene>
    <name evidence="2" type="ORF">A7sIIA15_00075</name>
</gene>
<dbReference type="EMBL" id="CP016776">
    <property type="protein sequence ID" value="ASY19326.1"/>
    <property type="molecule type" value="Genomic_DNA"/>
</dbReference>
<dbReference type="GO" id="GO:0008081">
    <property type="term" value="F:phosphoric diester hydrolase activity"/>
    <property type="evidence" value="ECO:0007669"/>
    <property type="project" value="InterPro"/>
</dbReference>
<protein>
    <submittedName>
        <fullName evidence="2">Glycerophosphoryl diester phosphodiesterase</fullName>
    </submittedName>
</protein>
<name>A0A249KRC4_9ACTN</name>
<dbReference type="GO" id="GO:0006629">
    <property type="term" value="P:lipid metabolic process"/>
    <property type="evidence" value="ECO:0007669"/>
    <property type="project" value="InterPro"/>
</dbReference>
<feature type="domain" description="GP-PDE" evidence="1">
    <location>
        <begin position="1"/>
        <end position="222"/>
    </location>
</feature>